<dbReference type="EMBL" id="DWWO01000063">
    <property type="protein sequence ID" value="HJC33922.1"/>
    <property type="molecule type" value="Genomic_DNA"/>
</dbReference>
<dbReference type="InterPro" id="IPR008969">
    <property type="entry name" value="CarboxyPept-like_regulatory"/>
</dbReference>
<reference evidence="2" key="2">
    <citation type="submission" date="2021-04" db="EMBL/GenBank/DDBJ databases">
        <authorList>
            <person name="Gilroy R."/>
        </authorList>
    </citation>
    <scope>NUCLEOTIDE SEQUENCE</scope>
    <source>
        <strain evidence="2">ChiW19-954</strain>
    </source>
</reference>
<evidence type="ECO:0000256" key="1">
    <source>
        <dbReference type="SAM" id="Phobius"/>
    </source>
</evidence>
<dbReference type="SUPFAM" id="SSF48452">
    <property type="entry name" value="TPR-like"/>
    <property type="match status" value="1"/>
</dbReference>
<evidence type="ECO:0000313" key="3">
    <source>
        <dbReference type="Proteomes" id="UP000823890"/>
    </source>
</evidence>
<organism evidence="2 3">
    <name type="scientific">Candidatus Mediterraneibacter faecipullorum</name>
    <dbReference type="NCBI Taxonomy" id="2838670"/>
    <lineage>
        <taxon>Bacteria</taxon>
        <taxon>Bacillati</taxon>
        <taxon>Bacillota</taxon>
        <taxon>Clostridia</taxon>
        <taxon>Lachnospirales</taxon>
        <taxon>Lachnospiraceae</taxon>
        <taxon>Mediterraneibacter</taxon>
    </lineage>
</organism>
<keyword evidence="2" id="KW-0378">Hydrolase</keyword>
<feature type="transmembrane region" description="Helical" evidence="1">
    <location>
        <begin position="12"/>
        <end position="31"/>
    </location>
</feature>
<dbReference type="Pfam" id="PF13620">
    <property type="entry name" value="CarboxypepD_reg"/>
    <property type="match status" value="1"/>
</dbReference>
<comment type="caution">
    <text evidence="2">The sequence shown here is derived from an EMBL/GenBank/DDBJ whole genome shotgun (WGS) entry which is preliminary data.</text>
</comment>
<keyword evidence="2" id="KW-0645">Protease</keyword>
<keyword evidence="1" id="KW-0472">Membrane</keyword>
<protein>
    <submittedName>
        <fullName evidence="2">Carboxypeptidase regulatory-like domain-containing protein</fullName>
    </submittedName>
</protein>
<proteinExistence type="predicted"/>
<dbReference type="GO" id="GO:0004180">
    <property type="term" value="F:carboxypeptidase activity"/>
    <property type="evidence" value="ECO:0007669"/>
    <property type="project" value="UniProtKB-KW"/>
</dbReference>
<dbReference type="InterPro" id="IPR011990">
    <property type="entry name" value="TPR-like_helical_dom_sf"/>
</dbReference>
<keyword evidence="1" id="KW-0812">Transmembrane</keyword>
<dbReference type="Pfam" id="PF14559">
    <property type="entry name" value="TPR_19"/>
    <property type="match status" value="1"/>
</dbReference>
<name>A0A9D2NLG3_9FIRM</name>
<dbReference type="Gene3D" id="2.60.40.1120">
    <property type="entry name" value="Carboxypeptidase-like, regulatory domain"/>
    <property type="match status" value="1"/>
</dbReference>
<accession>A0A9D2NLG3</accession>
<sequence length="529" mass="57995">MGEKKSKKTIVLLIICGVLLIAAVIVGILLIRRGLNQETYKEEIAAAEKYVAAAQYEDAIVAYENAIEAVPEEEEAYLGLADVYLNQGKVSQAKATLERGYTYSKAPTILDMLNGINDGSLLVNRFGEDQDKETMEKRRGQFGWNTAFLQRLENFTFSDYSDEYGAWPDIVKVAKGEVKVVHDDLSATMYYSDTPEDDTIVDDKKNRPDETGMPEKLELDSLDIIFDNFAAPVTLEQLQAISSSTVEPVTDAERTYVQLRTGSVIINIETDASGTIQSANAWNEVLLPDANKNRSTKGVLSGVVVDAMTGEGVPDAELVFAGQEDASHTGEASTDSKGAFSVELDPDVYDVTIMADGYVVETFEFEMEEDRNYSGEQFIISPELAAGSARIVLEWGAEPQDLDSYLIGDSDDGGSVFVSYYRKTASSGGETFAELDVDDTNGYGPETITLYDLNGVYRYTVVDYRLTNTLQEYGATVKVYLPGQAQPEVITVAPGAGVENIWEVFELDHGELNILNRAGDEDDLVEGSK</sequence>
<evidence type="ECO:0000313" key="2">
    <source>
        <dbReference type="EMBL" id="HJC33922.1"/>
    </source>
</evidence>
<dbReference type="SUPFAM" id="SSF49464">
    <property type="entry name" value="Carboxypeptidase regulatory domain-like"/>
    <property type="match status" value="1"/>
</dbReference>
<keyword evidence="1" id="KW-1133">Transmembrane helix</keyword>
<dbReference type="Gene3D" id="1.25.40.10">
    <property type="entry name" value="Tetratricopeptide repeat domain"/>
    <property type="match status" value="1"/>
</dbReference>
<dbReference type="Proteomes" id="UP000823890">
    <property type="component" value="Unassembled WGS sequence"/>
</dbReference>
<reference evidence="2" key="1">
    <citation type="journal article" date="2021" name="PeerJ">
        <title>Extensive microbial diversity within the chicken gut microbiome revealed by metagenomics and culture.</title>
        <authorList>
            <person name="Gilroy R."/>
            <person name="Ravi A."/>
            <person name="Getino M."/>
            <person name="Pursley I."/>
            <person name="Horton D.L."/>
            <person name="Alikhan N.F."/>
            <person name="Baker D."/>
            <person name="Gharbi K."/>
            <person name="Hall N."/>
            <person name="Watson M."/>
            <person name="Adriaenssens E.M."/>
            <person name="Foster-Nyarko E."/>
            <person name="Jarju S."/>
            <person name="Secka A."/>
            <person name="Antonio M."/>
            <person name="Oren A."/>
            <person name="Chaudhuri R.R."/>
            <person name="La Ragione R."/>
            <person name="Hildebrand F."/>
            <person name="Pallen M.J."/>
        </authorList>
    </citation>
    <scope>NUCLEOTIDE SEQUENCE</scope>
    <source>
        <strain evidence="2">ChiW19-954</strain>
    </source>
</reference>
<gene>
    <name evidence="2" type="ORF">H9758_04935</name>
</gene>
<keyword evidence="2" id="KW-0121">Carboxypeptidase</keyword>
<dbReference type="AlphaFoldDB" id="A0A9D2NLG3"/>